<organism evidence="2">
    <name type="scientific">Timema cristinae</name>
    <name type="common">Walking stick</name>
    <dbReference type="NCBI Taxonomy" id="61476"/>
    <lineage>
        <taxon>Eukaryota</taxon>
        <taxon>Metazoa</taxon>
        <taxon>Ecdysozoa</taxon>
        <taxon>Arthropoda</taxon>
        <taxon>Hexapoda</taxon>
        <taxon>Insecta</taxon>
        <taxon>Pterygota</taxon>
        <taxon>Neoptera</taxon>
        <taxon>Polyneoptera</taxon>
        <taxon>Phasmatodea</taxon>
        <taxon>Timematodea</taxon>
        <taxon>Timematoidea</taxon>
        <taxon>Timematidae</taxon>
        <taxon>Timema</taxon>
    </lineage>
</organism>
<name>A0A7R9H663_TIMCR</name>
<evidence type="ECO:0000313" key="2">
    <source>
        <dbReference type="EMBL" id="CAD7409257.1"/>
    </source>
</evidence>
<gene>
    <name evidence="2" type="ORF">TCEB3V08_LOCUS9939</name>
</gene>
<evidence type="ECO:0000256" key="1">
    <source>
        <dbReference type="SAM" id="SignalP"/>
    </source>
</evidence>
<feature type="chain" id="PRO_5031195424" evidence="1">
    <location>
        <begin position="17"/>
        <end position="256"/>
    </location>
</feature>
<sequence length="256" mass="28026">MNKLCAHSCLCVTTLAGDDLTCTNVSSNPECERMRSKPEPLSSSRPCAANHTECTAKAMYSSIQSQVVLDTLKTQRKGGGEGQDYCTVEQKRETSVVEYKSGTVFVPSGLRGVGGWVFGRVRRHLAMTFTPSRAMLRMELNGGACNSPTEPFSPGNFPEAKPTTIKDALKRWEEKHKTNPAEATEVIISFQWPPIEKMDSALGVLIKCETLIVCPPLVGSVTQQYTERNPISNPAHDGVTIPDQLCPLPELRANRS</sequence>
<reference evidence="2" key="1">
    <citation type="submission" date="2020-11" db="EMBL/GenBank/DDBJ databases">
        <authorList>
            <person name="Tran Van P."/>
        </authorList>
    </citation>
    <scope>NUCLEOTIDE SEQUENCE</scope>
</reference>
<feature type="signal peptide" evidence="1">
    <location>
        <begin position="1"/>
        <end position="16"/>
    </location>
</feature>
<dbReference type="EMBL" id="OC321008">
    <property type="protein sequence ID" value="CAD7409257.1"/>
    <property type="molecule type" value="Genomic_DNA"/>
</dbReference>
<accession>A0A7R9H663</accession>
<protein>
    <submittedName>
        <fullName evidence="2">Uncharacterized protein</fullName>
    </submittedName>
</protein>
<proteinExistence type="predicted"/>
<keyword evidence="1" id="KW-0732">Signal</keyword>
<dbReference type="AlphaFoldDB" id="A0A7R9H663"/>